<dbReference type="SMART" id="SM00382">
    <property type="entry name" value="AAA"/>
    <property type="match status" value="1"/>
</dbReference>
<dbReference type="PROSITE" id="PS50929">
    <property type="entry name" value="ABC_TM1F"/>
    <property type="match status" value="1"/>
</dbReference>
<gene>
    <name evidence="12" type="ORF">bsdcttw_34430</name>
</gene>
<evidence type="ECO:0000256" key="6">
    <source>
        <dbReference type="ARBA" id="ARBA00022840"/>
    </source>
</evidence>
<dbReference type="InterPro" id="IPR027417">
    <property type="entry name" value="P-loop_NTPase"/>
</dbReference>
<evidence type="ECO:0000256" key="7">
    <source>
        <dbReference type="ARBA" id="ARBA00022989"/>
    </source>
</evidence>
<evidence type="ECO:0000256" key="2">
    <source>
        <dbReference type="ARBA" id="ARBA00022448"/>
    </source>
</evidence>
<evidence type="ECO:0000313" key="12">
    <source>
        <dbReference type="EMBL" id="BCK00403.1"/>
    </source>
</evidence>
<feature type="transmembrane region" description="Helical" evidence="9">
    <location>
        <begin position="26"/>
        <end position="49"/>
    </location>
</feature>
<sequence>MESNRIKLTKQSTGKRIWTYVGKNKMLLLIAFLFSILGNTMSVFTPLLMGKAIDTLVGEGSVEFKTLRNILLMMLLLYTVSSLFQWLMSVFSNKAANYTVRELRKDAFLKLNKLPVSYFDRHSHGDVISRLTNDMDAVSDGLFQGITQIMSSIVIIGGSFIFMLTISPLITLGVIIVTPLCFFLASFIAKHSKVMFRMQSSLTGELNGYAEEMIENQKLVMAFGQEEKVAAHFKEQNQKLYHAGQKAQWYSSLTNPTTRFINNIAYVLVTVMGALLCLSGRLSIGNIASFLTYSNLFAKPINEITAVTTQIQSAFASAERIFALLEEEEEISALEPYEELSNCQGNVEFKEVSFSYKSQVPLIENFNLKVNRGSMVAIVGPTGSGKTTLVNLLMRFYELDKGHIFIDEKDIHYIKKDELRQSIGMVLQESWLIRGTVAENIAYGKEGADREKVIEAAKAVKAHGFIMRLPNGYDTIIEEDGRNLSQGQKQLLTIARVLIMDPPMLILDEATSSIDTRTEIKIQEAFLKMMEGRTSFVIAHRLSTIREADIILVLEKGNIVEQGNHKELLAKKGFYYRLYHSQFTS</sequence>
<dbReference type="CDD" id="cd18547">
    <property type="entry name" value="ABC_6TM_Tm288_like"/>
    <property type="match status" value="1"/>
</dbReference>
<dbReference type="GO" id="GO:0005886">
    <property type="term" value="C:plasma membrane"/>
    <property type="evidence" value="ECO:0007669"/>
    <property type="project" value="UniProtKB-SubCell"/>
</dbReference>
<dbReference type="Gene3D" id="1.20.1560.10">
    <property type="entry name" value="ABC transporter type 1, transmembrane domain"/>
    <property type="match status" value="1"/>
</dbReference>
<evidence type="ECO:0000256" key="1">
    <source>
        <dbReference type="ARBA" id="ARBA00004651"/>
    </source>
</evidence>
<keyword evidence="7 9" id="KW-1133">Transmembrane helix</keyword>
<reference evidence="12 13" key="2">
    <citation type="submission" date="2020-08" db="EMBL/GenBank/DDBJ databases">
        <authorList>
            <person name="Ueki A."/>
            <person name="Tonouchi A."/>
        </authorList>
    </citation>
    <scope>NUCLEOTIDE SEQUENCE [LARGE SCALE GENOMIC DNA]</scope>
    <source>
        <strain evidence="12 13">CTTW</strain>
    </source>
</reference>
<evidence type="ECO:0000313" key="13">
    <source>
        <dbReference type="Proteomes" id="UP000515703"/>
    </source>
</evidence>
<dbReference type="RefSeq" id="WP_330602238.1">
    <property type="nucleotide sequence ID" value="NZ_AP023368.1"/>
</dbReference>
<dbReference type="PROSITE" id="PS50893">
    <property type="entry name" value="ABC_TRANSPORTER_2"/>
    <property type="match status" value="1"/>
</dbReference>
<keyword evidence="6 12" id="KW-0067">ATP-binding</keyword>
<dbReference type="PANTHER" id="PTHR43394:SF1">
    <property type="entry name" value="ATP-BINDING CASSETTE SUB-FAMILY B MEMBER 10, MITOCHONDRIAL"/>
    <property type="match status" value="1"/>
</dbReference>
<dbReference type="GO" id="GO:0015421">
    <property type="term" value="F:ABC-type oligopeptide transporter activity"/>
    <property type="evidence" value="ECO:0007669"/>
    <property type="project" value="TreeGrafter"/>
</dbReference>
<evidence type="ECO:0000256" key="4">
    <source>
        <dbReference type="ARBA" id="ARBA00022692"/>
    </source>
</evidence>
<feature type="domain" description="ABC transmembrane type-1" evidence="11">
    <location>
        <begin position="29"/>
        <end position="313"/>
    </location>
</feature>
<dbReference type="InterPro" id="IPR011527">
    <property type="entry name" value="ABC1_TM_dom"/>
</dbReference>
<reference evidence="12 13" key="1">
    <citation type="submission" date="2020-08" db="EMBL/GenBank/DDBJ databases">
        <title>Draft genome sequencing of an Anaerocolumna strain isolated from anoxic soil subjected to BSD treatment.</title>
        <authorList>
            <person name="Uek A."/>
            <person name="Tonouchi A."/>
        </authorList>
    </citation>
    <scope>NUCLEOTIDE SEQUENCE [LARGE SCALE GENOMIC DNA]</scope>
    <source>
        <strain evidence="12 13">CTTW</strain>
    </source>
</reference>
<feature type="transmembrane region" description="Helical" evidence="9">
    <location>
        <begin position="169"/>
        <end position="189"/>
    </location>
</feature>
<evidence type="ECO:0000259" key="10">
    <source>
        <dbReference type="PROSITE" id="PS50893"/>
    </source>
</evidence>
<keyword evidence="2" id="KW-0813">Transport</keyword>
<dbReference type="InterPro" id="IPR003439">
    <property type="entry name" value="ABC_transporter-like_ATP-bd"/>
</dbReference>
<dbReference type="KEGG" id="acht:bsdcttw_34430"/>
<feature type="transmembrane region" description="Helical" evidence="9">
    <location>
        <begin position="69"/>
        <end position="91"/>
    </location>
</feature>
<feature type="transmembrane region" description="Helical" evidence="9">
    <location>
        <begin position="264"/>
        <end position="284"/>
    </location>
</feature>
<dbReference type="CDD" id="cd03254">
    <property type="entry name" value="ABCC_Glucan_exporter_like"/>
    <property type="match status" value="1"/>
</dbReference>
<dbReference type="FunFam" id="1.20.1560.10:FF:000011">
    <property type="entry name" value="Multidrug ABC transporter ATP-binding protein"/>
    <property type="match status" value="1"/>
</dbReference>
<evidence type="ECO:0000256" key="3">
    <source>
        <dbReference type="ARBA" id="ARBA00022475"/>
    </source>
</evidence>
<accession>A0A7I8DQ37</accession>
<feature type="transmembrane region" description="Helical" evidence="9">
    <location>
        <begin position="142"/>
        <end position="163"/>
    </location>
</feature>
<dbReference type="InterPro" id="IPR017871">
    <property type="entry name" value="ABC_transporter-like_CS"/>
</dbReference>
<proteinExistence type="predicted"/>
<keyword evidence="5" id="KW-0547">Nucleotide-binding</keyword>
<organism evidence="12 13">
    <name type="scientific">Anaerocolumna chitinilytica</name>
    <dbReference type="NCBI Taxonomy" id="1727145"/>
    <lineage>
        <taxon>Bacteria</taxon>
        <taxon>Bacillati</taxon>
        <taxon>Bacillota</taxon>
        <taxon>Clostridia</taxon>
        <taxon>Lachnospirales</taxon>
        <taxon>Lachnospiraceae</taxon>
        <taxon>Anaerocolumna</taxon>
    </lineage>
</organism>
<dbReference type="InterPro" id="IPR003593">
    <property type="entry name" value="AAA+_ATPase"/>
</dbReference>
<dbReference type="GO" id="GO:0005524">
    <property type="term" value="F:ATP binding"/>
    <property type="evidence" value="ECO:0007669"/>
    <property type="project" value="UniProtKB-KW"/>
</dbReference>
<comment type="subcellular location">
    <subcellularLocation>
        <location evidence="1">Cell membrane</location>
        <topology evidence="1">Multi-pass membrane protein</topology>
    </subcellularLocation>
</comment>
<keyword evidence="13" id="KW-1185">Reference proteome</keyword>
<keyword evidence="8 9" id="KW-0472">Membrane</keyword>
<dbReference type="Pfam" id="PF00664">
    <property type="entry name" value="ABC_membrane"/>
    <property type="match status" value="1"/>
</dbReference>
<dbReference type="PANTHER" id="PTHR43394">
    <property type="entry name" value="ATP-DEPENDENT PERMEASE MDL1, MITOCHONDRIAL"/>
    <property type="match status" value="1"/>
</dbReference>
<dbReference type="EMBL" id="AP023368">
    <property type="protein sequence ID" value="BCK00403.1"/>
    <property type="molecule type" value="Genomic_DNA"/>
</dbReference>
<dbReference type="SUPFAM" id="SSF52540">
    <property type="entry name" value="P-loop containing nucleoside triphosphate hydrolases"/>
    <property type="match status" value="1"/>
</dbReference>
<dbReference type="Gene3D" id="3.40.50.300">
    <property type="entry name" value="P-loop containing nucleotide triphosphate hydrolases"/>
    <property type="match status" value="1"/>
</dbReference>
<name>A0A7I8DQ37_9FIRM</name>
<dbReference type="FunFam" id="3.40.50.300:FF:000287">
    <property type="entry name" value="Multidrug ABC transporter ATP-binding protein"/>
    <property type="match status" value="1"/>
</dbReference>
<evidence type="ECO:0000256" key="5">
    <source>
        <dbReference type="ARBA" id="ARBA00022741"/>
    </source>
</evidence>
<dbReference type="Pfam" id="PF00005">
    <property type="entry name" value="ABC_tran"/>
    <property type="match status" value="1"/>
</dbReference>
<feature type="domain" description="ABC transporter" evidence="10">
    <location>
        <begin position="347"/>
        <end position="581"/>
    </location>
</feature>
<dbReference type="PROSITE" id="PS00211">
    <property type="entry name" value="ABC_TRANSPORTER_1"/>
    <property type="match status" value="1"/>
</dbReference>
<evidence type="ECO:0000256" key="9">
    <source>
        <dbReference type="SAM" id="Phobius"/>
    </source>
</evidence>
<dbReference type="InterPro" id="IPR036640">
    <property type="entry name" value="ABC1_TM_sf"/>
</dbReference>
<keyword evidence="4 9" id="KW-0812">Transmembrane</keyword>
<dbReference type="SUPFAM" id="SSF90123">
    <property type="entry name" value="ABC transporter transmembrane region"/>
    <property type="match status" value="1"/>
</dbReference>
<dbReference type="InterPro" id="IPR039421">
    <property type="entry name" value="Type_1_exporter"/>
</dbReference>
<keyword evidence="3" id="KW-1003">Cell membrane</keyword>
<evidence type="ECO:0000256" key="8">
    <source>
        <dbReference type="ARBA" id="ARBA00023136"/>
    </source>
</evidence>
<dbReference type="AlphaFoldDB" id="A0A7I8DQ37"/>
<dbReference type="GO" id="GO:0016887">
    <property type="term" value="F:ATP hydrolysis activity"/>
    <property type="evidence" value="ECO:0007669"/>
    <property type="project" value="InterPro"/>
</dbReference>
<protein>
    <submittedName>
        <fullName evidence="12">Sugar ABC transporter ATP-binding protein</fullName>
    </submittedName>
</protein>
<evidence type="ECO:0000259" key="11">
    <source>
        <dbReference type="PROSITE" id="PS50929"/>
    </source>
</evidence>
<dbReference type="Proteomes" id="UP000515703">
    <property type="component" value="Chromosome"/>
</dbReference>